<dbReference type="InterPro" id="IPR051800">
    <property type="entry name" value="PqiA-PqiB_transport"/>
</dbReference>
<keyword evidence="4 7" id="KW-0812">Transmembrane</keyword>
<evidence type="ECO:0000256" key="4">
    <source>
        <dbReference type="ARBA" id="ARBA00022692"/>
    </source>
</evidence>
<accession>A0ABU6K5U4</accession>
<comment type="subcellular location">
    <subcellularLocation>
        <location evidence="1">Cell inner membrane</location>
    </subcellularLocation>
</comment>
<dbReference type="InterPro" id="IPR003399">
    <property type="entry name" value="Mce/MlaD"/>
</dbReference>
<feature type="domain" description="Mce/MlaD" evidence="8">
    <location>
        <begin position="170"/>
        <end position="231"/>
    </location>
</feature>
<keyword evidence="2" id="KW-1003">Cell membrane</keyword>
<proteinExistence type="predicted"/>
<evidence type="ECO:0000256" key="2">
    <source>
        <dbReference type="ARBA" id="ARBA00022475"/>
    </source>
</evidence>
<reference evidence="9 10" key="1">
    <citation type="submission" date="2024-01" db="EMBL/GenBank/DDBJ databases">
        <title>Uliginosibacterium soil sp. nov.</title>
        <authorList>
            <person name="Lv Y."/>
        </authorList>
    </citation>
    <scope>NUCLEOTIDE SEQUENCE [LARGE SCALE GENOMIC DNA]</scope>
    <source>
        <strain evidence="9 10">H3</strain>
    </source>
</reference>
<feature type="domain" description="Mce/MlaD" evidence="8">
    <location>
        <begin position="301"/>
        <end position="401"/>
    </location>
</feature>
<dbReference type="EMBL" id="JAYXHS010000002">
    <property type="protein sequence ID" value="MEC5386398.1"/>
    <property type="molecule type" value="Genomic_DNA"/>
</dbReference>
<evidence type="ECO:0000256" key="6">
    <source>
        <dbReference type="ARBA" id="ARBA00023136"/>
    </source>
</evidence>
<gene>
    <name evidence="9" type="ORF">VVD49_11735</name>
</gene>
<evidence type="ECO:0000313" key="9">
    <source>
        <dbReference type="EMBL" id="MEC5386398.1"/>
    </source>
</evidence>
<dbReference type="Pfam" id="PF02470">
    <property type="entry name" value="MlaD"/>
    <property type="match status" value="3"/>
</dbReference>
<dbReference type="PANTHER" id="PTHR30462">
    <property type="entry name" value="INTERMEMBRANE TRANSPORT PROTEIN PQIB-RELATED"/>
    <property type="match status" value="1"/>
</dbReference>
<feature type="transmembrane region" description="Helical" evidence="7">
    <location>
        <begin position="29"/>
        <end position="48"/>
    </location>
</feature>
<dbReference type="RefSeq" id="WP_327599365.1">
    <property type="nucleotide sequence ID" value="NZ_JAYXHS010000002.1"/>
</dbReference>
<evidence type="ECO:0000256" key="1">
    <source>
        <dbReference type="ARBA" id="ARBA00004533"/>
    </source>
</evidence>
<dbReference type="Proteomes" id="UP001331561">
    <property type="component" value="Unassembled WGS sequence"/>
</dbReference>
<protein>
    <submittedName>
        <fullName evidence="9">MlaD family protein</fullName>
    </submittedName>
</protein>
<organism evidence="9 10">
    <name type="scientific">Uliginosibacterium silvisoli</name>
    <dbReference type="NCBI Taxonomy" id="3114758"/>
    <lineage>
        <taxon>Bacteria</taxon>
        <taxon>Pseudomonadati</taxon>
        <taxon>Pseudomonadota</taxon>
        <taxon>Betaproteobacteria</taxon>
        <taxon>Rhodocyclales</taxon>
        <taxon>Zoogloeaceae</taxon>
        <taxon>Uliginosibacterium</taxon>
    </lineage>
</organism>
<evidence type="ECO:0000259" key="8">
    <source>
        <dbReference type="Pfam" id="PF02470"/>
    </source>
</evidence>
<dbReference type="PANTHER" id="PTHR30462:SF0">
    <property type="entry name" value="INTERMEMBRANE TRANSPORT PROTEIN YEBT"/>
    <property type="match status" value="1"/>
</dbReference>
<keyword evidence="5 7" id="KW-1133">Transmembrane helix</keyword>
<comment type="caution">
    <text evidence="9">The sequence shown here is derived from an EMBL/GenBank/DDBJ whole genome shotgun (WGS) entry which is preliminary data.</text>
</comment>
<keyword evidence="10" id="KW-1185">Reference proteome</keyword>
<evidence type="ECO:0000256" key="5">
    <source>
        <dbReference type="ARBA" id="ARBA00022989"/>
    </source>
</evidence>
<evidence type="ECO:0000256" key="7">
    <source>
        <dbReference type="SAM" id="Phobius"/>
    </source>
</evidence>
<keyword evidence="3" id="KW-0997">Cell inner membrane</keyword>
<feature type="domain" description="Mce/MlaD" evidence="8">
    <location>
        <begin position="55"/>
        <end position="146"/>
    </location>
</feature>
<keyword evidence="6 7" id="KW-0472">Membrane</keyword>
<evidence type="ECO:0000256" key="3">
    <source>
        <dbReference type="ARBA" id="ARBA00022519"/>
    </source>
</evidence>
<name>A0ABU6K5U4_9RHOO</name>
<evidence type="ECO:0000313" key="10">
    <source>
        <dbReference type="Proteomes" id="UP001331561"/>
    </source>
</evidence>
<sequence>MPDTPEPADQDLPEDLPAAKAVPRRRWQLPLVWLVPGVAILVGIWLAIQAFTGQGPTVTIVFQSGEGIEANKTRIKYKDVDVGEVRKVEISADTKSVIVTAALNKQARDFAVEDTRFWVVKPRIAAGSVSGLGTLLSGAYIGVDAGKSTSSRSEFVGLEVPPILTEGAPGKRFTLHAATLGSLDYGSPVYFRKLPVGQVVAYDLDKDGNATTVSIFVRAPYDEFVTTNSRFWATSGLDFTVDANGLRFNTESLATLVLGGLAFGAPAGQPKAAPAAPGWQFPLYDSEAVAMSDHDTTIEYYRLVFHQSVHGLTVGAPVEFRGLLFGEVSAIGIHYDERTHRADVPVDIKVYPERLRKYSKTLPAPGSASPEIVRGMIEGGMRGQLRTANLLTGQLYVALDFFPNAPGVAPQAPGKLRRKGEKSTPVEVAGDLQEIPTVDGSLNELEASLANIARKLDKIPFDEIGKDLHTAIRSLDATLKNADGLMRTLNQEVAPEFKRAVQEARETVSRAERLLQQDSPLQVEMRDTLREVGRSAQSLRTLTDYLDRHPEALIRGRTPEDKP</sequence>